<dbReference type="Gene3D" id="3.30.1370.50">
    <property type="entry name" value="R3H-like domain"/>
    <property type="match status" value="1"/>
</dbReference>
<dbReference type="InterPro" id="IPR001374">
    <property type="entry name" value="R3H_dom"/>
</dbReference>
<gene>
    <name evidence="2" type="ORF">EII28_12525</name>
</gene>
<dbReference type="Pfam" id="PF01424">
    <property type="entry name" value="R3H"/>
    <property type="match status" value="1"/>
</dbReference>
<proteinExistence type="predicted"/>
<dbReference type="CDD" id="cd02644">
    <property type="entry name" value="R3H_jag"/>
    <property type="match status" value="1"/>
</dbReference>
<dbReference type="AlphaFoldDB" id="A0A3P1VEI7"/>
<dbReference type="Gene3D" id="3.30.300.20">
    <property type="match status" value="1"/>
</dbReference>
<accession>A0A3P1VEI7</accession>
<dbReference type="InterPro" id="IPR036867">
    <property type="entry name" value="R3H_dom_sf"/>
</dbReference>
<name>A0A3P1VEI7_FUSNU</name>
<comment type="caution">
    <text evidence="2">The sequence shown here is derived from an EMBL/GenBank/DDBJ whole genome shotgun (WGS) entry which is preliminary data.</text>
</comment>
<organism evidence="2">
    <name type="scientific">Fusobacterium nucleatum</name>
    <dbReference type="NCBI Taxonomy" id="851"/>
    <lineage>
        <taxon>Bacteria</taxon>
        <taxon>Fusobacteriati</taxon>
        <taxon>Fusobacteriota</taxon>
        <taxon>Fusobacteriia</taxon>
        <taxon>Fusobacteriales</taxon>
        <taxon>Fusobacteriaceae</taxon>
        <taxon>Fusobacterium</taxon>
    </lineage>
</organism>
<feature type="non-terminal residue" evidence="2">
    <location>
        <position position="1"/>
    </location>
</feature>
<dbReference type="InterPro" id="IPR039247">
    <property type="entry name" value="KhpB"/>
</dbReference>
<dbReference type="EMBL" id="RQZD01000161">
    <property type="protein sequence ID" value="RRD32066.1"/>
    <property type="molecule type" value="Genomic_DNA"/>
</dbReference>
<evidence type="ECO:0000259" key="1">
    <source>
        <dbReference type="PROSITE" id="PS51061"/>
    </source>
</evidence>
<dbReference type="PROSITE" id="PS51061">
    <property type="entry name" value="R3H"/>
    <property type="match status" value="1"/>
</dbReference>
<protein>
    <submittedName>
        <fullName evidence="2">KH domain-containing protein</fullName>
    </submittedName>
</protein>
<reference evidence="2" key="1">
    <citation type="submission" date="2018-11" db="EMBL/GenBank/DDBJ databases">
        <title>Genomes From Bacteria Associated with the Canine Oral Cavity: a Test Case for Automated Genome-Based Taxonomic Assignment.</title>
        <authorList>
            <person name="Coil D.A."/>
            <person name="Jospin G."/>
            <person name="Darling A.E."/>
            <person name="Wallis C."/>
            <person name="Davis I.J."/>
            <person name="Harris S."/>
            <person name="Eisen J.A."/>
            <person name="Holcombe L.J."/>
            <person name="O'Flynn C."/>
        </authorList>
    </citation>
    <scope>NUCLEOTIDE SEQUENCE [LARGE SCALE GENOMIC DNA]</scope>
    <source>
        <strain evidence="2">OH5060</strain>
    </source>
</reference>
<dbReference type="PANTHER" id="PTHR35800:SF1">
    <property type="entry name" value="RNA-BINDING PROTEIN KHPB"/>
    <property type="match status" value="1"/>
</dbReference>
<dbReference type="InterPro" id="IPR034079">
    <property type="entry name" value="R3H_KhpB"/>
</dbReference>
<feature type="domain" description="R3H" evidence="1">
    <location>
        <begin position="44"/>
        <end position="110"/>
    </location>
</feature>
<dbReference type="InterPro" id="IPR015946">
    <property type="entry name" value="KH_dom-like_a/b"/>
</dbReference>
<dbReference type="PANTHER" id="PTHR35800">
    <property type="entry name" value="PROTEIN JAG"/>
    <property type="match status" value="1"/>
</dbReference>
<dbReference type="SUPFAM" id="SSF82708">
    <property type="entry name" value="R3H domain"/>
    <property type="match status" value="1"/>
</dbReference>
<sequence length="112" mass="12844">PEAGRVIGYHGKVLKSLQLLAQNYLHDRYSKNFSVSLNVHDYVEHRTEILIEFSKKIAQRVLESGRDYAMDPMSNSERKVVHKTITKIDGVESYSEGDDPNRYVVVTARGDY</sequence>
<evidence type="ECO:0000313" key="2">
    <source>
        <dbReference type="EMBL" id="RRD32066.1"/>
    </source>
</evidence>
<dbReference type="GO" id="GO:0003723">
    <property type="term" value="F:RNA binding"/>
    <property type="evidence" value="ECO:0007669"/>
    <property type="project" value="InterPro"/>
</dbReference>
<dbReference type="SMART" id="SM00393">
    <property type="entry name" value="R3H"/>
    <property type="match status" value="1"/>
</dbReference>